<dbReference type="EMBL" id="CP042905">
    <property type="protein sequence ID" value="QEE15068.1"/>
    <property type="molecule type" value="Genomic_DNA"/>
</dbReference>
<dbReference type="HAMAP" id="MF_00864">
    <property type="entry name" value="RNApol_arch_Rpo4"/>
    <property type="match status" value="1"/>
</dbReference>
<dbReference type="EC" id="2.7.7.6" evidence="1"/>
<dbReference type="GO" id="GO:0000166">
    <property type="term" value="F:nucleotide binding"/>
    <property type="evidence" value="ECO:0007669"/>
    <property type="project" value="InterPro"/>
</dbReference>
<comment type="catalytic activity">
    <reaction evidence="1">
        <text>RNA(n) + a ribonucleoside 5'-triphosphate = RNA(n+1) + diphosphate</text>
        <dbReference type="Rhea" id="RHEA:21248"/>
        <dbReference type="Rhea" id="RHEA-COMP:14527"/>
        <dbReference type="Rhea" id="RHEA-COMP:17342"/>
        <dbReference type="ChEBI" id="CHEBI:33019"/>
        <dbReference type="ChEBI" id="CHEBI:61557"/>
        <dbReference type="ChEBI" id="CHEBI:140395"/>
        <dbReference type="EC" id="2.7.7.6"/>
    </reaction>
</comment>
<dbReference type="SUPFAM" id="SSF47819">
    <property type="entry name" value="HRDC-like"/>
    <property type="match status" value="1"/>
</dbReference>
<comment type="function">
    <text evidence="1">DNA-dependent RNA polymerase (RNAP) catalyzes the transcription of DNA into RNA using the four ribonucleoside triphosphates as substrates. This subunit is less well bound than the others.</text>
</comment>
<dbReference type="GO" id="GO:0005737">
    <property type="term" value="C:cytoplasm"/>
    <property type="evidence" value="ECO:0007669"/>
    <property type="project" value="UniProtKB-SubCell"/>
</dbReference>
<accession>A0A5B9D7B9</accession>
<dbReference type="InterPro" id="IPR010997">
    <property type="entry name" value="HRDC-like_sf"/>
</dbReference>
<sequence length="119" mass="14120">MVKKIIKEELVSIPEVKEIMEELFEKMEQIETIQPDPFQDATYEYVHNFSKMSAEVAKKIIKMLVKDYSMDIEYAIQIVNIDPNYHQELRVILEKDVTLRDLSDEDLDIMIQKIRDLQA</sequence>
<dbReference type="KEGG" id="psyt:DSAG12_00891"/>
<dbReference type="OrthoDB" id="25158at2157"/>
<keyword evidence="1" id="KW-0240">DNA-directed RNA polymerase</keyword>
<reference evidence="2 3" key="2">
    <citation type="journal article" date="2024" name="Int. J. Syst. Evol. Microbiol.">
        <title>Promethearchaeum syntrophicum gen. nov., sp. nov., an anaerobic, obligately syntrophic archaeon, the first isolate of the lineage 'Asgard' archaea, and proposal of the new archaeal phylum Promethearchaeota phyl. nov. and kingdom Promethearchaeati regn. nov.</title>
        <authorList>
            <person name="Imachi H."/>
            <person name="Nobu M.K."/>
            <person name="Kato S."/>
            <person name="Takaki Y."/>
            <person name="Miyazaki M."/>
            <person name="Miyata M."/>
            <person name="Ogawara M."/>
            <person name="Saito Y."/>
            <person name="Sakai S."/>
            <person name="Tahara Y.O."/>
            <person name="Takano Y."/>
            <person name="Tasumi E."/>
            <person name="Uematsu K."/>
            <person name="Yoshimura T."/>
            <person name="Itoh T."/>
            <person name="Ohkuma M."/>
            <person name="Takai K."/>
        </authorList>
    </citation>
    <scope>NUCLEOTIDE SEQUENCE [LARGE SCALE GENOMIC DNA]</scope>
    <source>
        <strain evidence="2 3">MK-D1</strain>
    </source>
</reference>
<reference evidence="2 3" key="1">
    <citation type="journal article" date="2020" name="Nature">
        <title>Isolation of an archaeon at the prokaryote-eukaryote interface.</title>
        <authorList>
            <person name="Imachi H."/>
            <person name="Nobu M.K."/>
            <person name="Nakahara N."/>
            <person name="Morono Y."/>
            <person name="Ogawara M."/>
            <person name="Takaki Y."/>
            <person name="Takano Y."/>
            <person name="Uematsu K."/>
            <person name="Ikuta T."/>
            <person name="Ito M."/>
            <person name="Matsui Y."/>
            <person name="Miyazaki M."/>
            <person name="Murata K."/>
            <person name="Saito Y."/>
            <person name="Sakai S."/>
            <person name="Song C."/>
            <person name="Tasumi E."/>
            <person name="Yamanaka Y."/>
            <person name="Yamaguchi T."/>
            <person name="Kamagata Y."/>
            <person name="Tamaki H."/>
            <person name="Takai K."/>
        </authorList>
    </citation>
    <scope>NUCLEOTIDE SEQUENCE [LARGE SCALE GENOMIC DNA]</scope>
    <source>
        <strain evidence="2 3">MK-D1</strain>
    </source>
</reference>
<dbReference type="GeneID" id="41328889"/>
<evidence type="ECO:0000256" key="1">
    <source>
        <dbReference type="HAMAP-Rule" id="MF_00864"/>
    </source>
</evidence>
<dbReference type="InterPro" id="IPR005574">
    <property type="entry name" value="Rpb4/RPC9"/>
</dbReference>
<dbReference type="AlphaFoldDB" id="A0A5B9D7B9"/>
<dbReference type="GO" id="GO:0003899">
    <property type="term" value="F:DNA-directed RNA polymerase activity"/>
    <property type="evidence" value="ECO:0007669"/>
    <property type="project" value="UniProtKB-UniRule"/>
</dbReference>
<keyword evidence="3" id="KW-1185">Reference proteome</keyword>
<dbReference type="Proteomes" id="UP000321408">
    <property type="component" value="Chromosome"/>
</dbReference>
<dbReference type="InterPro" id="IPR044876">
    <property type="entry name" value="HRDC_dom_sf"/>
</dbReference>
<evidence type="ECO:0000313" key="3">
    <source>
        <dbReference type="Proteomes" id="UP000321408"/>
    </source>
</evidence>
<organism evidence="2 3">
    <name type="scientific">Promethearchaeum syntrophicum</name>
    <dbReference type="NCBI Taxonomy" id="2594042"/>
    <lineage>
        <taxon>Archaea</taxon>
        <taxon>Promethearchaeati</taxon>
        <taxon>Promethearchaeota</taxon>
        <taxon>Promethearchaeia</taxon>
        <taxon>Promethearchaeales</taxon>
        <taxon>Promethearchaeaceae</taxon>
        <taxon>Promethearchaeum</taxon>
    </lineage>
</organism>
<dbReference type="PIRSF" id="PIRSF005053">
    <property type="entry name" value="RNA_pol_F_arch"/>
    <property type="match status" value="1"/>
</dbReference>
<protein>
    <recommendedName>
        <fullName evidence="1">DNA-directed RNA polymerase subunit Rpo4</fullName>
        <ecNumber evidence="1">2.7.7.6</ecNumber>
    </recommendedName>
    <alternativeName>
        <fullName evidence="1">DNA-directed RNA polymerase subunit F</fullName>
    </alternativeName>
</protein>
<gene>
    <name evidence="1" type="primary">rpo4</name>
    <name evidence="1" type="synonym">rpoF</name>
    <name evidence="2" type="ORF">DSAG12_00891</name>
</gene>
<name>A0A5B9D7B9_9ARCH</name>
<keyword evidence="1" id="KW-0808">Transferase</keyword>
<dbReference type="RefSeq" id="WP_147661992.1">
    <property type="nucleotide sequence ID" value="NZ_CP042905.2"/>
</dbReference>
<dbReference type="Gene3D" id="1.10.150.80">
    <property type="entry name" value="HRDC domain"/>
    <property type="match status" value="1"/>
</dbReference>
<evidence type="ECO:0000313" key="2">
    <source>
        <dbReference type="EMBL" id="QEE15068.1"/>
    </source>
</evidence>
<dbReference type="Pfam" id="PF03874">
    <property type="entry name" value="RNA_pol_Rpb4"/>
    <property type="match status" value="1"/>
</dbReference>
<dbReference type="GO" id="GO:0006352">
    <property type="term" value="P:DNA-templated transcription initiation"/>
    <property type="evidence" value="ECO:0007669"/>
    <property type="project" value="InterPro"/>
</dbReference>
<keyword evidence="1" id="KW-0804">Transcription</keyword>
<dbReference type="GO" id="GO:0000428">
    <property type="term" value="C:DNA-directed RNA polymerase complex"/>
    <property type="evidence" value="ECO:0007669"/>
    <property type="project" value="UniProtKB-KW"/>
</dbReference>
<proteinExistence type="inferred from homology"/>
<comment type="subunit">
    <text evidence="1">Part of the RNA polymerase complex. Forms a stalk with Rpo7 that extends from the main structure.</text>
</comment>
<dbReference type="InterPro" id="IPR010924">
    <property type="entry name" value="Rpo4"/>
</dbReference>
<dbReference type="Gene3D" id="6.10.140.10">
    <property type="match status" value="1"/>
</dbReference>
<keyword evidence="1" id="KW-0548">Nucleotidyltransferase</keyword>
<dbReference type="PANTHER" id="PTHR39646">
    <property type="entry name" value="RNA POLYMERASE RPB4"/>
    <property type="match status" value="1"/>
</dbReference>
<comment type="subcellular location">
    <subcellularLocation>
        <location evidence="1">Cytoplasm</location>
    </subcellularLocation>
</comment>
<dbReference type="PANTHER" id="PTHR39646:SF1">
    <property type="entry name" value="DNA-DIRECTED RNA POLYMERASE SUBUNIT RPO4"/>
    <property type="match status" value="1"/>
</dbReference>
<keyword evidence="1" id="KW-0963">Cytoplasm</keyword>
<comment type="similarity">
    <text evidence="1">Belongs to the eukaryotic RPB4 RNA polymerase subunit family.</text>
</comment>